<proteinExistence type="predicted"/>
<dbReference type="KEGG" id="aplc:110977621"/>
<feature type="compositionally biased region" description="Basic and acidic residues" evidence="1">
    <location>
        <begin position="283"/>
        <end position="303"/>
    </location>
</feature>
<sequence>MAFRKKTNTELDELPKEAQECLMEKMLCTLVAMGQNRPKFRTTLQNALGPCTALAPYVNPLDALVEANEASTGPAVSVIVPHAKRRVYTVLETVKKASKARLESKKSEGRKYELAPQQSDVEKEIMNSAIEWLRSCPEGTEDSLVDELIQRLEKKVDSSRLVLEKLQKANYVTVDEHGGIVYHFLQAGSSAQKAGLSSHLSNAQTRVLSLLLSCPPRSRPSTIAEFLAVVQPICEVWLTVSPARFFGVNLRQIKHREIKDETKNESAVVTVKMRKLAKQKVKLGKEAVRSEPHDSKSEGESKVQVKTEFSIGVFPGENDAQDLIPVTPNGITGIEVSASSQAAPPKRPKELSGKRADDPERMRAVGQTKGLSECFTNRLTVAVRSQNAVLVPAGNEERKNIIGKVTEWLCSIRSSKSTGQSAPQTVPKLQRELSNMCVGKVRRLDPSTINAMLQDSGNISIDGDHKVTYHLPSDREGIKKSSWQQQTIQAAVKSCNFSSQLKKAFPRKQNKKGTKSSNTGTKNQNVKPQRSQASTALYQADEYFEEEYFGIDCDGFYDDYGDTEYDDFGYDDYDDYL</sequence>
<dbReference type="OMA" id="HAKRRVY"/>
<feature type="region of interest" description="Disordered" evidence="1">
    <location>
        <begin position="282"/>
        <end position="303"/>
    </location>
</feature>
<keyword evidence="2" id="KW-1185">Reference proteome</keyword>
<reference evidence="3" key="1">
    <citation type="submission" date="2025-08" db="UniProtKB">
        <authorList>
            <consortium name="RefSeq"/>
        </authorList>
    </citation>
    <scope>IDENTIFICATION</scope>
</reference>
<feature type="region of interest" description="Disordered" evidence="1">
    <location>
        <begin position="504"/>
        <end position="532"/>
    </location>
</feature>
<dbReference type="OrthoDB" id="10434708at2759"/>
<feature type="compositionally biased region" description="Basic residues" evidence="1">
    <location>
        <begin position="504"/>
        <end position="514"/>
    </location>
</feature>
<evidence type="ECO:0000313" key="3">
    <source>
        <dbReference type="RefSeq" id="XP_022087599.1"/>
    </source>
</evidence>
<evidence type="ECO:0000256" key="1">
    <source>
        <dbReference type="SAM" id="MobiDB-lite"/>
    </source>
</evidence>
<gene>
    <name evidence="3" type="primary">LOC110977621</name>
</gene>
<protein>
    <submittedName>
        <fullName evidence="3">Uncharacterized protein LOC110977621</fullName>
    </submittedName>
</protein>
<accession>A0A8B7Y343</accession>
<name>A0A8B7Y343_ACAPL</name>
<feature type="region of interest" description="Disordered" evidence="1">
    <location>
        <begin position="335"/>
        <end position="361"/>
    </location>
</feature>
<dbReference type="AlphaFoldDB" id="A0A8B7Y343"/>
<organism evidence="2 3">
    <name type="scientific">Acanthaster planci</name>
    <name type="common">Crown-of-thorns starfish</name>
    <dbReference type="NCBI Taxonomy" id="133434"/>
    <lineage>
        <taxon>Eukaryota</taxon>
        <taxon>Metazoa</taxon>
        <taxon>Echinodermata</taxon>
        <taxon>Eleutherozoa</taxon>
        <taxon>Asterozoa</taxon>
        <taxon>Asteroidea</taxon>
        <taxon>Valvatacea</taxon>
        <taxon>Valvatida</taxon>
        <taxon>Acanthasteridae</taxon>
        <taxon>Acanthaster</taxon>
    </lineage>
</organism>
<dbReference type="RefSeq" id="XP_022087599.1">
    <property type="nucleotide sequence ID" value="XM_022231907.1"/>
</dbReference>
<dbReference type="Proteomes" id="UP000694845">
    <property type="component" value="Unplaced"/>
</dbReference>
<evidence type="ECO:0000313" key="2">
    <source>
        <dbReference type="Proteomes" id="UP000694845"/>
    </source>
</evidence>
<feature type="compositionally biased region" description="Basic and acidic residues" evidence="1">
    <location>
        <begin position="347"/>
        <end position="361"/>
    </location>
</feature>
<dbReference type="GeneID" id="110977621"/>